<gene>
    <name evidence="1" type="ORF">BB934_03180</name>
</gene>
<name>A0A1B2EBL7_9HYPH</name>
<dbReference type="EMBL" id="CP016616">
    <property type="protein sequence ID" value="ANY77349.1"/>
    <property type="molecule type" value="Genomic_DNA"/>
</dbReference>
<dbReference type="AlphaFoldDB" id="A0A1B2EBL7"/>
<evidence type="ECO:0000313" key="1">
    <source>
        <dbReference type="EMBL" id="ANY77349.1"/>
    </source>
</evidence>
<proteinExistence type="predicted"/>
<accession>A0A1B2EBL7</accession>
<dbReference type="KEGG" id="moc:BB934_03180"/>
<reference evidence="1" key="1">
    <citation type="submission" date="2016-07" db="EMBL/GenBank/DDBJ databases">
        <title>Microvirga ossetica sp. nov. a new species of rhizobia isolated from root nodules of the legume species Vicia alpestris Steven originated from North Ossetia region in the Caucasus.</title>
        <authorList>
            <person name="Safronova V.I."/>
            <person name="Kuznetsova I.G."/>
            <person name="Sazanova A.L."/>
            <person name="Belimov A."/>
            <person name="Andronov E."/>
            <person name="Osledkin Y.S."/>
            <person name="Onishchuk O.P."/>
            <person name="Kurchak O.N."/>
            <person name="Shaposhnikov A.I."/>
            <person name="Willems A."/>
            <person name="Tikhonovich I.A."/>
        </authorList>
    </citation>
    <scope>NUCLEOTIDE SEQUENCE [LARGE SCALE GENOMIC DNA]</scope>
    <source>
        <strain evidence="1">V5/3M</strain>
    </source>
</reference>
<organism evidence="1">
    <name type="scientific">Microvirga ossetica</name>
    <dbReference type="NCBI Taxonomy" id="1882682"/>
    <lineage>
        <taxon>Bacteria</taxon>
        <taxon>Pseudomonadati</taxon>
        <taxon>Pseudomonadota</taxon>
        <taxon>Alphaproteobacteria</taxon>
        <taxon>Hyphomicrobiales</taxon>
        <taxon>Methylobacteriaceae</taxon>
        <taxon>Microvirga</taxon>
    </lineage>
</organism>
<sequence length="85" mass="9183">MPLKYVMLRLDGGELLPLLFPEFMQHSHMAHSVPATVVSAGRVSLEAGKLIADGASSSLNVASREEDSGIIQAYFDGQNVIQQEL</sequence>
<protein>
    <submittedName>
        <fullName evidence="1">Uncharacterized protein</fullName>
    </submittedName>
</protein>